<reference evidence="1 2" key="1">
    <citation type="submission" date="2018-06" db="EMBL/GenBank/DDBJ databases">
        <authorList>
            <consortium name="Pathogen Informatics"/>
            <person name="Doyle S."/>
        </authorList>
    </citation>
    <scope>NUCLEOTIDE SEQUENCE [LARGE SCALE GENOMIC DNA]</scope>
    <source>
        <strain evidence="1 2">NCTC7878</strain>
    </source>
</reference>
<sequence>MIVEVEHQRQGVDLIKIDNDETKIIFYELWSKSSVLEIS</sequence>
<dbReference type="AlphaFoldDB" id="A0A2X2JRZ5"/>
<keyword evidence="1" id="KW-0413">Isomerase</keyword>
<evidence type="ECO:0000313" key="2">
    <source>
        <dbReference type="Proteomes" id="UP000249913"/>
    </source>
</evidence>
<gene>
    <name evidence="1" type="ORF">NCTC7878_00202</name>
</gene>
<name>A0A2X2JRZ5_STAAU</name>
<dbReference type="Proteomes" id="UP000249913">
    <property type="component" value="Unassembled WGS sequence"/>
</dbReference>
<dbReference type="GO" id="GO:0004034">
    <property type="term" value="F:aldose 1-epimerase activity"/>
    <property type="evidence" value="ECO:0007669"/>
    <property type="project" value="UniProtKB-EC"/>
</dbReference>
<dbReference type="EMBL" id="UAUX01000002">
    <property type="protein sequence ID" value="SPZ96744.1"/>
    <property type="molecule type" value="Genomic_DNA"/>
</dbReference>
<protein>
    <submittedName>
        <fullName evidence="1">Aldose 1-epimerase</fullName>
        <ecNumber evidence="1">5.1.3.3</ecNumber>
    </submittedName>
</protein>
<evidence type="ECO:0000313" key="1">
    <source>
        <dbReference type="EMBL" id="SPZ96744.1"/>
    </source>
</evidence>
<dbReference type="EC" id="5.1.3.3" evidence="1"/>
<proteinExistence type="predicted"/>
<accession>A0A2X2JRZ5</accession>
<organism evidence="1 2">
    <name type="scientific">Staphylococcus aureus</name>
    <dbReference type="NCBI Taxonomy" id="1280"/>
    <lineage>
        <taxon>Bacteria</taxon>
        <taxon>Bacillati</taxon>
        <taxon>Bacillota</taxon>
        <taxon>Bacilli</taxon>
        <taxon>Bacillales</taxon>
        <taxon>Staphylococcaceae</taxon>
        <taxon>Staphylococcus</taxon>
    </lineage>
</organism>